<comment type="subcellular location">
    <subcellularLocation>
        <location evidence="1">Lipid droplet</location>
    </subcellularLocation>
</comment>
<dbReference type="GO" id="GO:0010890">
    <property type="term" value="P:positive regulation of triglyceride storage"/>
    <property type="evidence" value="ECO:0007669"/>
    <property type="project" value="TreeGrafter"/>
</dbReference>
<evidence type="ECO:0000256" key="4">
    <source>
        <dbReference type="SAM" id="MobiDB-lite"/>
    </source>
</evidence>
<proteinExistence type="inferred from homology"/>
<dbReference type="PANTHER" id="PTHR14024:SF53">
    <property type="entry name" value="LIPID STORAGE DROPLETS SURFACE-BINDING PROTEIN 2"/>
    <property type="match status" value="1"/>
</dbReference>
<evidence type="ECO:0000313" key="5">
    <source>
        <dbReference type="EMBL" id="JAG69777.1"/>
    </source>
</evidence>
<dbReference type="EMBL" id="GBYB01000010">
    <property type="protein sequence ID" value="JAG69777.1"/>
    <property type="molecule type" value="Transcribed_RNA"/>
</dbReference>
<protein>
    <submittedName>
        <fullName evidence="5">Lsd-2_2 protein</fullName>
    </submittedName>
</protein>
<gene>
    <name evidence="5" type="primary">Lsd-2_2</name>
    <name evidence="5" type="ORF">g.7083</name>
</gene>
<dbReference type="GO" id="GO:0005829">
    <property type="term" value="C:cytosol"/>
    <property type="evidence" value="ECO:0007669"/>
    <property type="project" value="TreeGrafter"/>
</dbReference>
<dbReference type="InterPro" id="IPR004279">
    <property type="entry name" value="Perilipin"/>
</dbReference>
<dbReference type="PANTHER" id="PTHR14024">
    <property type="entry name" value="PERILIPIN"/>
    <property type="match status" value="1"/>
</dbReference>
<feature type="compositionally biased region" description="Basic and acidic residues" evidence="4">
    <location>
        <begin position="350"/>
        <end position="359"/>
    </location>
</feature>
<feature type="region of interest" description="Disordered" evidence="4">
    <location>
        <begin position="336"/>
        <end position="359"/>
    </location>
</feature>
<dbReference type="GO" id="GO:0005811">
    <property type="term" value="C:lipid droplet"/>
    <property type="evidence" value="ECO:0007669"/>
    <property type="project" value="UniProtKB-SubCell"/>
</dbReference>
<dbReference type="Pfam" id="PF03036">
    <property type="entry name" value="Perilipin"/>
    <property type="match status" value="1"/>
</dbReference>
<sequence>MHRTTCLDFNDYLGLIDSISSCHTGLSAIPSSYISVLPRNTPAIRLSKFSRVVDYTHHLGGFTKKRLSIHQKRRDYFYTNRKMAEQIPSPTKDGPQLEVLNRVKNIPVVSTAIEKTGSTYSYVKGSHHLVNWALNQAEAGINYAAATAAPIAAPIAKKFEGQINSVDQKLCQGLDIVEQKVPMVKQPPKEIYDAARNVMSTSLQPTIEKITAVKESATHQASTVKEISINKANEILNTHYGALAVQSVDNTSALVNRLLDHYFPPVAAEEATPAPVSADENKVLHTVQTIGQLSSKTANRVYHSVTAQLRTVKREDVAAYMQSVVSILHLTNFLNGGKGECTPESPTSSTEEKKDPQKK</sequence>
<dbReference type="GO" id="GO:0019915">
    <property type="term" value="P:lipid storage"/>
    <property type="evidence" value="ECO:0007669"/>
    <property type="project" value="TreeGrafter"/>
</dbReference>
<evidence type="ECO:0000256" key="1">
    <source>
        <dbReference type="ARBA" id="ARBA00004502"/>
    </source>
</evidence>
<name>A0A0C9QWB5_9HYME</name>
<keyword evidence="3" id="KW-0551">Lipid droplet</keyword>
<evidence type="ECO:0000256" key="2">
    <source>
        <dbReference type="ARBA" id="ARBA00006311"/>
    </source>
</evidence>
<evidence type="ECO:0000256" key="3">
    <source>
        <dbReference type="ARBA" id="ARBA00022677"/>
    </source>
</evidence>
<reference evidence="5" key="1">
    <citation type="submission" date="2015-01" db="EMBL/GenBank/DDBJ databases">
        <title>Transcriptome Assembly of Fopius arisanus.</title>
        <authorList>
            <person name="Geib S."/>
        </authorList>
    </citation>
    <scope>NUCLEOTIDE SEQUENCE</scope>
</reference>
<organism evidence="5">
    <name type="scientific">Fopius arisanus</name>
    <dbReference type="NCBI Taxonomy" id="64838"/>
    <lineage>
        <taxon>Eukaryota</taxon>
        <taxon>Metazoa</taxon>
        <taxon>Ecdysozoa</taxon>
        <taxon>Arthropoda</taxon>
        <taxon>Hexapoda</taxon>
        <taxon>Insecta</taxon>
        <taxon>Pterygota</taxon>
        <taxon>Neoptera</taxon>
        <taxon>Endopterygota</taxon>
        <taxon>Hymenoptera</taxon>
        <taxon>Apocrita</taxon>
        <taxon>Ichneumonoidea</taxon>
        <taxon>Braconidae</taxon>
        <taxon>Opiinae</taxon>
        <taxon>Fopius</taxon>
    </lineage>
</organism>
<dbReference type="AlphaFoldDB" id="A0A0C9QWB5"/>
<accession>A0A0C9QWB5</accession>
<comment type="similarity">
    <text evidence="2">Belongs to the perilipin family.</text>
</comment>